<proteinExistence type="predicted"/>
<dbReference type="HOGENOM" id="CLU_105032_0_0_5"/>
<evidence type="ECO:0000313" key="2">
    <source>
        <dbReference type="Proteomes" id="UP000009286"/>
    </source>
</evidence>
<dbReference type="KEGG" id="mai:MICA_906"/>
<dbReference type="InterPro" id="IPR011060">
    <property type="entry name" value="RibuloseP-bd_barrel"/>
</dbReference>
<dbReference type="AlphaFoldDB" id="G2KSF5"/>
<name>G2KSF5_MICAA</name>
<accession>G2KSF5</accession>
<reference evidence="1 2" key="1">
    <citation type="journal article" date="2011" name="BMC Genomics">
        <title>Genomic insights into an obligate epibiotic bacterial predator: Micavibrio aeruginosavorus ARL-13.</title>
        <authorList>
            <person name="Wang Z."/>
            <person name="Kadouri D."/>
            <person name="Wu M."/>
        </authorList>
    </citation>
    <scope>NUCLEOTIDE SEQUENCE [LARGE SCALE GENOMIC DNA]</scope>
    <source>
        <strain evidence="1 2">ARL-13</strain>
    </source>
</reference>
<organism evidence="1 2">
    <name type="scientific">Micavibrio aeruginosavorus (strain ARL-13)</name>
    <dbReference type="NCBI Taxonomy" id="856793"/>
    <lineage>
        <taxon>Bacteria</taxon>
        <taxon>Pseudomonadati</taxon>
        <taxon>Bdellovibrionota</taxon>
        <taxon>Bdellovibrionia</taxon>
        <taxon>Bdellovibrionales</taxon>
        <taxon>Pseudobdellovibrionaceae</taxon>
        <taxon>Micavibrio</taxon>
    </lineage>
</organism>
<keyword evidence="2" id="KW-1185">Reference proteome</keyword>
<dbReference type="eggNOG" id="COG0135">
    <property type="taxonomic scope" value="Bacteria"/>
</dbReference>
<protein>
    <recommendedName>
        <fullName evidence="3">Phosphoribosylanthranilate isomerase</fullName>
    </recommendedName>
</protein>
<sequence>MKLQYCSITGADDEIKVDDLNTIAAEFPFVEWAILLLPARAGQARFPTAAWISDFSKNYTGTNTAMHLCDGGFLGFIRGEQDILDLMSGFKRIQLNLKFGDVEGRYDPADLVARVRENPQHQFIIQYTKDKAGLLPLLSDVPNHAVLFDESAGRGISPDSWDAPLPGHFCGYAGGMNPDNVQSNIEMIQKVANGHTTWIDMETGVRTNDHFDLDKVRRVLHIAAPHVTPE</sequence>
<evidence type="ECO:0000313" key="1">
    <source>
        <dbReference type="EMBL" id="AEP09239.1"/>
    </source>
</evidence>
<dbReference type="RefSeq" id="WP_014102462.1">
    <property type="nucleotide sequence ID" value="NC_016026.1"/>
</dbReference>
<dbReference type="Proteomes" id="UP000009286">
    <property type="component" value="Chromosome"/>
</dbReference>
<dbReference type="STRING" id="856793.MICA_906"/>
<gene>
    <name evidence="1" type="ordered locus">MICA_906</name>
</gene>
<dbReference type="SUPFAM" id="SSF51366">
    <property type="entry name" value="Ribulose-phoshate binding barrel"/>
    <property type="match status" value="1"/>
</dbReference>
<dbReference type="EMBL" id="CP002382">
    <property type="protein sequence ID" value="AEP09239.1"/>
    <property type="molecule type" value="Genomic_DNA"/>
</dbReference>
<evidence type="ECO:0008006" key="3">
    <source>
        <dbReference type="Google" id="ProtNLM"/>
    </source>
</evidence>